<dbReference type="AlphaFoldDB" id="A0A1G6I614"/>
<dbReference type="InterPro" id="IPR015943">
    <property type="entry name" value="WD40/YVTN_repeat-like_dom_sf"/>
</dbReference>
<protein>
    <submittedName>
        <fullName evidence="1">Uncharacterized protein</fullName>
    </submittedName>
</protein>
<accession>A0A1G6I614</accession>
<dbReference type="EMBL" id="FMZE01000001">
    <property type="protein sequence ID" value="SDC01890.1"/>
    <property type="molecule type" value="Genomic_DNA"/>
</dbReference>
<organism evidence="1 2">
    <name type="scientific">Prauserella marina</name>
    <dbReference type="NCBI Taxonomy" id="530584"/>
    <lineage>
        <taxon>Bacteria</taxon>
        <taxon>Bacillati</taxon>
        <taxon>Actinomycetota</taxon>
        <taxon>Actinomycetes</taxon>
        <taxon>Pseudonocardiales</taxon>
        <taxon>Pseudonocardiaceae</taxon>
        <taxon>Prauserella</taxon>
    </lineage>
</organism>
<dbReference type="Proteomes" id="UP000199494">
    <property type="component" value="Unassembled WGS sequence"/>
</dbReference>
<proteinExistence type="predicted"/>
<dbReference type="SUPFAM" id="SSF50998">
    <property type="entry name" value="Quinoprotein alcohol dehydrogenase-like"/>
    <property type="match status" value="1"/>
</dbReference>
<keyword evidence="2" id="KW-1185">Reference proteome</keyword>
<reference evidence="1 2" key="1">
    <citation type="submission" date="2016-10" db="EMBL/GenBank/DDBJ databases">
        <authorList>
            <person name="de Groot N.N."/>
        </authorList>
    </citation>
    <scope>NUCLEOTIDE SEQUENCE [LARGE SCALE GENOMIC DNA]</scope>
    <source>
        <strain evidence="1 2">CGMCC 4.5506</strain>
    </source>
</reference>
<evidence type="ECO:0000313" key="2">
    <source>
        <dbReference type="Proteomes" id="UP000199494"/>
    </source>
</evidence>
<dbReference type="PROSITE" id="PS51257">
    <property type="entry name" value="PROKAR_LIPOPROTEIN"/>
    <property type="match status" value="1"/>
</dbReference>
<sequence length="425" mass="42974">MSLRSSRLLAVACVLIVGTACSAGPEDGPRGSPSASLPAPVLDQPPSVPVTTFGGAAAWTEQDGPFSELSHAEIRGDVLLVDGVGDKGGAEGVAVVDAGTGAPRWSVGALDELPGGDGALLYQVDKPTAVISSGDEWWPVVEYYRQAGDDHAERGLAVLSADDGSVVRTVPVVKAAPESEPEYTIANWRAGGTSAVVVAAPSATEDEGTVRTVGIDLLEGAVTWEREGQEGIDPATIAGGVVIGRAAGNGDDKQATAAYDLRSGEPKWSLADRYPSSYVDENRTPVAAGVLAVYVTDDAGVVGVALVDTVSGEELTRVKMASGCASDAAGEFLACGISVDDTSDRRLLTVSADGEPKVSGKAVEAGQVAGAFAGRTVVSGGSSALNLYDAAGNPRGEGPRGRLLAISEGHLVVATGGGYSVFALD</sequence>
<dbReference type="Gene3D" id="2.130.10.10">
    <property type="entry name" value="YVTN repeat-like/Quinoprotein amine dehydrogenase"/>
    <property type="match status" value="1"/>
</dbReference>
<gene>
    <name evidence="1" type="ORF">SAMN05421630_10186</name>
</gene>
<name>A0A1G6I614_9PSEU</name>
<dbReference type="InterPro" id="IPR011047">
    <property type="entry name" value="Quinoprotein_ADH-like_sf"/>
</dbReference>
<dbReference type="STRING" id="530584.SAMN05421630_10186"/>
<evidence type="ECO:0000313" key="1">
    <source>
        <dbReference type="EMBL" id="SDC01890.1"/>
    </source>
</evidence>